<dbReference type="RefSeq" id="WP_069721015.1">
    <property type="nucleotide sequence ID" value="NZ_MJEL01000004.1"/>
</dbReference>
<reference evidence="1" key="1">
    <citation type="submission" date="2016-09" db="EMBL/GenBank/DDBJ databases">
        <title>Whole Genome Sequencing of Salmonella enterica subsp. enterica serovar Nottingham.</title>
        <authorList>
            <person name="Zheng J."/>
            <person name="Wang H."/>
        </authorList>
    </citation>
    <scope>NUCLEOTIDE SEQUENCE [LARGE SCALE GENOMIC DNA]</scope>
    <source>
        <strain evidence="1">CFSAN055411</strain>
    </source>
</reference>
<organism evidence="1">
    <name type="scientific">Salmonella enterica</name>
    <name type="common">Salmonella choleraesuis</name>
    <dbReference type="NCBI Taxonomy" id="28901"/>
    <lineage>
        <taxon>Bacteria</taxon>
        <taxon>Pseudomonadati</taxon>
        <taxon>Pseudomonadota</taxon>
        <taxon>Gammaproteobacteria</taxon>
        <taxon>Enterobacterales</taxon>
        <taxon>Enterobacteriaceae</taxon>
        <taxon>Salmonella</taxon>
    </lineage>
</organism>
<proteinExistence type="predicted"/>
<dbReference type="AlphaFoldDB" id="A0A3F3IH11"/>
<name>A0A3F3IH11_SALER</name>
<accession>A0A3F3IH11</accession>
<protein>
    <submittedName>
        <fullName evidence="1">Uncharacterized protein</fullName>
    </submittedName>
</protein>
<gene>
    <name evidence="1" type="ORF">BH006_13950</name>
</gene>
<dbReference type="EMBL" id="MJEL01000004">
    <property type="protein sequence ID" value="OEH99080.1"/>
    <property type="molecule type" value="Genomic_DNA"/>
</dbReference>
<sequence>MEKQIINVAHSRARAEIHTHGGRVTGWHRSLPLVFAVPPVGGPVWPVNELVEVSGGLRRIVRTSCIGGCTVIWQ</sequence>
<dbReference type="Proteomes" id="UP000852880">
    <property type="component" value="Unassembled WGS sequence"/>
</dbReference>
<evidence type="ECO:0000313" key="1">
    <source>
        <dbReference type="EMBL" id="OEH99080.1"/>
    </source>
</evidence>
<comment type="caution">
    <text evidence="1">The sequence shown here is derived from an EMBL/GenBank/DDBJ whole genome shotgun (WGS) entry which is preliminary data.</text>
</comment>